<feature type="domain" description="HTH tetR-type" evidence="3">
    <location>
        <begin position="1"/>
        <end position="55"/>
    </location>
</feature>
<dbReference type="PRINTS" id="PR00455">
    <property type="entry name" value="HTHTETR"/>
</dbReference>
<dbReference type="Gene3D" id="1.10.357.10">
    <property type="entry name" value="Tetracycline Repressor, domain 2"/>
    <property type="match status" value="1"/>
</dbReference>
<protein>
    <submittedName>
        <fullName evidence="4">AcrR family transcriptional regulator</fullName>
    </submittedName>
</protein>
<dbReference type="AlphaFoldDB" id="A0A7Y9K1Q6"/>
<dbReference type="PROSITE" id="PS50977">
    <property type="entry name" value="HTH_TETR_2"/>
    <property type="match status" value="1"/>
</dbReference>
<name>A0A7Y9K1Q6_9SPHN</name>
<dbReference type="GO" id="GO:0000976">
    <property type="term" value="F:transcription cis-regulatory region binding"/>
    <property type="evidence" value="ECO:0007669"/>
    <property type="project" value="TreeGrafter"/>
</dbReference>
<accession>A0A7Y9K1Q6</accession>
<dbReference type="PANTHER" id="PTHR30055">
    <property type="entry name" value="HTH-TYPE TRANSCRIPTIONAL REGULATOR RUTR"/>
    <property type="match status" value="1"/>
</dbReference>
<organism evidence="4 5">
    <name type="scientific">Sphingomonas melonis</name>
    <dbReference type="NCBI Taxonomy" id="152682"/>
    <lineage>
        <taxon>Bacteria</taxon>
        <taxon>Pseudomonadati</taxon>
        <taxon>Pseudomonadota</taxon>
        <taxon>Alphaproteobacteria</taxon>
        <taxon>Sphingomonadales</taxon>
        <taxon>Sphingomonadaceae</taxon>
        <taxon>Sphingomonas</taxon>
    </lineage>
</organism>
<dbReference type="Pfam" id="PF00440">
    <property type="entry name" value="TetR_N"/>
    <property type="match status" value="1"/>
</dbReference>
<dbReference type="InterPro" id="IPR009057">
    <property type="entry name" value="Homeodomain-like_sf"/>
</dbReference>
<gene>
    <name evidence="4" type="ORF">HD841_000918</name>
</gene>
<keyword evidence="1 2" id="KW-0238">DNA-binding</keyword>
<dbReference type="RefSeq" id="WP_179507651.1">
    <property type="nucleotide sequence ID" value="NZ_JACCBY010000001.1"/>
</dbReference>
<sequence length="185" mass="20137">MIDAAREEFLLHGYRAATMERIARSAGVSKRTLYLWHRDKAALFEACIVDGTAELDLPPLDPGTDLEASLHEYGAALLPALSSDYSLKMTRLLFREGPEFEAVRHALEVGSGLITAPVADLLAQRGIAADDAGRLAEAFIVMLLSGIQRAAAAGTSAPDADDGMRHLNFVIRLFREGLQPWQFTT</sequence>
<comment type="caution">
    <text evidence="4">The sequence shown here is derived from an EMBL/GenBank/DDBJ whole genome shotgun (WGS) entry which is preliminary data.</text>
</comment>
<dbReference type="Proteomes" id="UP000517753">
    <property type="component" value="Unassembled WGS sequence"/>
</dbReference>
<evidence type="ECO:0000256" key="1">
    <source>
        <dbReference type="ARBA" id="ARBA00023125"/>
    </source>
</evidence>
<reference evidence="4 5" key="2">
    <citation type="submission" date="2020-08" db="EMBL/GenBank/DDBJ databases">
        <title>The Agave Microbiome: Exploring the role of microbial communities in plant adaptations to desert environments.</title>
        <authorList>
            <person name="Partida-Martinez L.P."/>
        </authorList>
    </citation>
    <scope>NUCLEOTIDE SEQUENCE [LARGE SCALE GENOMIC DNA]</scope>
    <source>
        <strain evidence="4 5">AS2.3</strain>
    </source>
</reference>
<dbReference type="EMBL" id="JACCBY010000001">
    <property type="protein sequence ID" value="NYD89149.1"/>
    <property type="molecule type" value="Genomic_DNA"/>
</dbReference>
<evidence type="ECO:0000313" key="5">
    <source>
        <dbReference type="Proteomes" id="UP000517753"/>
    </source>
</evidence>
<feature type="DNA-binding region" description="H-T-H motif" evidence="2">
    <location>
        <begin position="18"/>
        <end position="37"/>
    </location>
</feature>
<dbReference type="InterPro" id="IPR050109">
    <property type="entry name" value="HTH-type_TetR-like_transc_reg"/>
</dbReference>
<dbReference type="InterPro" id="IPR001647">
    <property type="entry name" value="HTH_TetR"/>
</dbReference>
<evidence type="ECO:0000313" key="4">
    <source>
        <dbReference type="EMBL" id="NYD89149.1"/>
    </source>
</evidence>
<reference evidence="4 5" key="1">
    <citation type="submission" date="2020-07" db="EMBL/GenBank/DDBJ databases">
        <authorList>
            <person name="Partida-Martinez L."/>
            <person name="Huntemann M."/>
            <person name="Clum A."/>
            <person name="Wang J."/>
            <person name="Palaniappan K."/>
            <person name="Ritter S."/>
            <person name="Chen I.-M."/>
            <person name="Stamatis D."/>
            <person name="Reddy T."/>
            <person name="O'Malley R."/>
            <person name="Daum C."/>
            <person name="Shapiro N."/>
            <person name="Ivanova N."/>
            <person name="Kyrpides N."/>
            <person name="Woyke T."/>
        </authorList>
    </citation>
    <scope>NUCLEOTIDE SEQUENCE [LARGE SCALE GENOMIC DNA]</scope>
    <source>
        <strain evidence="4 5">AS2.3</strain>
    </source>
</reference>
<evidence type="ECO:0000256" key="2">
    <source>
        <dbReference type="PROSITE-ProRule" id="PRU00335"/>
    </source>
</evidence>
<keyword evidence="5" id="KW-1185">Reference proteome</keyword>
<dbReference type="SUPFAM" id="SSF46689">
    <property type="entry name" value="Homeodomain-like"/>
    <property type="match status" value="1"/>
</dbReference>
<proteinExistence type="predicted"/>
<evidence type="ECO:0000259" key="3">
    <source>
        <dbReference type="PROSITE" id="PS50977"/>
    </source>
</evidence>
<dbReference type="GO" id="GO:0003700">
    <property type="term" value="F:DNA-binding transcription factor activity"/>
    <property type="evidence" value="ECO:0007669"/>
    <property type="project" value="TreeGrafter"/>
</dbReference>
<dbReference type="PANTHER" id="PTHR30055:SF146">
    <property type="entry name" value="HTH-TYPE TRANSCRIPTIONAL DUAL REGULATOR CECR"/>
    <property type="match status" value="1"/>
</dbReference>